<feature type="signal peptide" evidence="1">
    <location>
        <begin position="1"/>
        <end position="27"/>
    </location>
</feature>
<dbReference type="EMBL" id="LVHI01000006">
    <property type="protein sequence ID" value="OAK56102.1"/>
    <property type="molecule type" value="Genomic_DNA"/>
</dbReference>
<feature type="chain" id="PRO_5008079920" description="Ig-like domain-containing protein" evidence="1">
    <location>
        <begin position="28"/>
        <end position="173"/>
    </location>
</feature>
<sequence length="173" mass="17383">MRPLARVLTGAAACAPLMLALPSTAAAAEPGDVTYSYAVNGSSVTNTITNNSGVQLQCGTSLAPAPGGVLPPVAEVLANGQTLYSTDPAGQPGVSTQTVSDVPAGDYVVLATCGTQDSDPAYAWISDYPGIQDQLGTFPWTVFTVQQASTVVTVGPPSLIPDLGSLLPSGSAF</sequence>
<dbReference type="Proteomes" id="UP000077519">
    <property type="component" value="Unassembled WGS sequence"/>
</dbReference>
<organism evidence="2 3">
    <name type="scientific">Rhodococcoides kyotonense</name>
    <dbReference type="NCBI Taxonomy" id="398843"/>
    <lineage>
        <taxon>Bacteria</taxon>
        <taxon>Bacillati</taxon>
        <taxon>Actinomycetota</taxon>
        <taxon>Actinomycetes</taxon>
        <taxon>Mycobacteriales</taxon>
        <taxon>Nocardiaceae</taxon>
        <taxon>Rhodococcoides</taxon>
    </lineage>
</organism>
<accession>A0A177YKJ0</accession>
<protein>
    <recommendedName>
        <fullName evidence="4">Ig-like domain-containing protein</fullName>
    </recommendedName>
</protein>
<dbReference type="RefSeq" id="WP_068422893.1">
    <property type="nucleotide sequence ID" value="NZ_LVHI01000006.1"/>
</dbReference>
<keyword evidence="3" id="KW-1185">Reference proteome</keyword>
<evidence type="ECO:0000313" key="2">
    <source>
        <dbReference type="EMBL" id="OAK56102.1"/>
    </source>
</evidence>
<evidence type="ECO:0000313" key="3">
    <source>
        <dbReference type="Proteomes" id="UP000077519"/>
    </source>
</evidence>
<reference evidence="2 3" key="1">
    <citation type="submission" date="2016-03" db="EMBL/GenBank/DDBJ databases">
        <title>Genome sequence of Rhodococcus kyotonensis KB10.</title>
        <authorList>
            <person name="Jeong H."/>
            <person name="Hong C.E."/>
            <person name="Jo S.H."/>
            <person name="Park J.M."/>
        </authorList>
    </citation>
    <scope>NUCLEOTIDE SEQUENCE [LARGE SCALE GENOMIC DNA]</scope>
    <source>
        <strain evidence="2 3">KB10</strain>
    </source>
</reference>
<name>A0A177YKJ0_9NOCA</name>
<evidence type="ECO:0000256" key="1">
    <source>
        <dbReference type="SAM" id="SignalP"/>
    </source>
</evidence>
<evidence type="ECO:0008006" key="4">
    <source>
        <dbReference type="Google" id="ProtNLM"/>
    </source>
</evidence>
<keyword evidence="1" id="KW-0732">Signal</keyword>
<proteinExistence type="predicted"/>
<gene>
    <name evidence="2" type="ORF">A3K89_18085</name>
</gene>
<dbReference type="AlphaFoldDB" id="A0A177YKJ0"/>
<comment type="caution">
    <text evidence="2">The sequence shown here is derived from an EMBL/GenBank/DDBJ whole genome shotgun (WGS) entry which is preliminary data.</text>
</comment>